<dbReference type="AlphaFoldDB" id="A0A3N7FWV9"/>
<proteinExistence type="predicted"/>
<evidence type="ECO:0000313" key="2">
    <source>
        <dbReference type="EMBL" id="RQO90941.1"/>
    </source>
</evidence>
<evidence type="ECO:0000313" key="3">
    <source>
        <dbReference type="Proteomes" id="UP000006729"/>
    </source>
</evidence>
<feature type="transmembrane region" description="Helical" evidence="1">
    <location>
        <begin position="6"/>
        <end position="24"/>
    </location>
</feature>
<evidence type="ECO:0000256" key="1">
    <source>
        <dbReference type="SAM" id="Phobius"/>
    </source>
</evidence>
<sequence>MREVCRLFTCHFVFSVNYCIYLFLNRERLHKNWSNKFARSRKDLVAKESMMFLVKINLRSSCTRFYIIQFIFKYTNVIIHD</sequence>
<organism evidence="2 3">
    <name type="scientific">Populus trichocarpa</name>
    <name type="common">Western balsam poplar</name>
    <name type="synonym">Populus balsamifera subsp. trichocarpa</name>
    <dbReference type="NCBI Taxonomy" id="3694"/>
    <lineage>
        <taxon>Eukaryota</taxon>
        <taxon>Viridiplantae</taxon>
        <taxon>Streptophyta</taxon>
        <taxon>Embryophyta</taxon>
        <taxon>Tracheophyta</taxon>
        <taxon>Spermatophyta</taxon>
        <taxon>Magnoliopsida</taxon>
        <taxon>eudicotyledons</taxon>
        <taxon>Gunneridae</taxon>
        <taxon>Pentapetalae</taxon>
        <taxon>rosids</taxon>
        <taxon>fabids</taxon>
        <taxon>Malpighiales</taxon>
        <taxon>Salicaceae</taxon>
        <taxon>Saliceae</taxon>
        <taxon>Populus</taxon>
    </lineage>
</organism>
<gene>
    <name evidence="2" type="ORF">POPTR_005G226950</name>
</gene>
<name>A0A3N7FWV9_POPTR</name>
<dbReference type="Proteomes" id="UP000006729">
    <property type="component" value="Chromosome 5"/>
</dbReference>
<dbReference type="InParanoid" id="A0A3N7FWV9"/>
<protein>
    <submittedName>
        <fullName evidence="2">Uncharacterized protein</fullName>
    </submittedName>
</protein>
<accession>A0A3N7FWV9</accession>
<reference evidence="2 3" key="1">
    <citation type="journal article" date="2006" name="Science">
        <title>The genome of black cottonwood, Populus trichocarpa (Torr. &amp; Gray).</title>
        <authorList>
            <person name="Tuskan G.A."/>
            <person name="Difazio S."/>
            <person name="Jansson S."/>
            <person name="Bohlmann J."/>
            <person name="Grigoriev I."/>
            <person name="Hellsten U."/>
            <person name="Putnam N."/>
            <person name="Ralph S."/>
            <person name="Rombauts S."/>
            <person name="Salamov A."/>
            <person name="Schein J."/>
            <person name="Sterck L."/>
            <person name="Aerts A."/>
            <person name="Bhalerao R.R."/>
            <person name="Bhalerao R.P."/>
            <person name="Blaudez D."/>
            <person name="Boerjan W."/>
            <person name="Brun A."/>
            <person name="Brunner A."/>
            <person name="Busov V."/>
            <person name="Campbell M."/>
            <person name="Carlson J."/>
            <person name="Chalot M."/>
            <person name="Chapman J."/>
            <person name="Chen G.L."/>
            <person name="Cooper D."/>
            <person name="Coutinho P.M."/>
            <person name="Couturier J."/>
            <person name="Covert S."/>
            <person name="Cronk Q."/>
            <person name="Cunningham R."/>
            <person name="Davis J."/>
            <person name="Degroeve S."/>
            <person name="Dejardin A."/>
            <person name="Depamphilis C."/>
            <person name="Detter J."/>
            <person name="Dirks B."/>
            <person name="Dubchak I."/>
            <person name="Duplessis S."/>
            <person name="Ehlting J."/>
            <person name="Ellis B."/>
            <person name="Gendler K."/>
            <person name="Goodstein D."/>
            <person name="Gribskov M."/>
            <person name="Grimwood J."/>
            <person name="Groover A."/>
            <person name="Gunter L."/>
            <person name="Hamberger B."/>
            <person name="Heinze B."/>
            <person name="Helariutta Y."/>
            <person name="Henrissat B."/>
            <person name="Holligan D."/>
            <person name="Holt R."/>
            <person name="Huang W."/>
            <person name="Islam-Faridi N."/>
            <person name="Jones S."/>
            <person name="Jones-Rhoades M."/>
            <person name="Jorgensen R."/>
            <person name="Joshi C."/>
            <person name="Kangasjarvi J."/>
            <person name="Karlsson J."/>
            <person name="Kelleher C."/>
            <person name="Kirkpatrick R."/>
            <person name="Kirst M."/>
            <person name="Kohler A."/>
            <person name="Kalluri U."/>
            <person name="Larimer F."/>
            <person name="Leebens-Mack J."/>
            <person name="Leple J.C."/>
            <person name="Locascio P."/>
            <person name="Lou Y."/>
            <person name="Lucas S."/>
            <person name="Martin F."/>
            <person name="Montanini B."/>
            <person name="Napoli C."/>
            <person name="Nelson D.R."/>
            <person name="Nelson C."/>
            <person name="Nieminen K."/>
            <person name="Nilsson O."/>
            <person name="Pereda V."/>
            <person name="Peter G."/>
            <person name="Philippe R."/>
            <person name="Pilate G."/>
            <person name="Poliakov A."/>
            <person name="Razumovskaya J."/>
            <person name="Richardson P."/>
            <person name="Rinaldi C."/>
            <person name="Ritland K."/>
            <person name="Rouze P."/>
            <person name="Ryaboy D."/>
            <person name="Schmutz J."/>
            <person name="Schrader J."/>
            <person name="Segerman B."/>
            <person name="Shin H."/>
            <person name="Siddiqui A."/>
            <person name="Sterky F."/>
            <person name="Terry A."/>
            <person name="Tsai C.J."/>
            <person name="Uberbacher E."/>
            <person name="Unneberg P."/>
            <person name="Vahala J."/>
            <person name="Wall K."/>
            <person name="Wessler S."/>
            <person name="Yang G."/>
            <person name="Yin T."/>
            <person name="Douglas C."/>
            <person name="Marra M."/>
            <person name="Sandberg G."/>
            <person name="Van de Peer Y."/>
            <person name="Rokhsar D."/>
        </authorList>
    </citation>
    <scope>NUCLEOTIDE SEQUENCE [LARGE SCALE GENOMIC DNA]</scope>
    <source>
        <strain evidence="3">cv. Nisqually</strain>
    </source>
</reference>
<keyword evidence="3" id="KW-1185">Reference proteome</keyword>
<keyword evidence="1" id="KW-1133">Transmembrane helix</keyword>
<dbReference type="EMBL" id="CM009294">
    <property type="protein sequence ID" value="RQO90941.1"/>
    <property type="molecule type" value="Genomic_DNA"/>
</dbReference>
<keyword evidence="1" id="KW-0472">Membrane</keyword>
<keyword evidence="1" id="KW-0812">Transmembrane</keyword>